<accession>A0A8T8HTL8</accession>
<proteinExistence type="predicted"/>
<gene>
    <name evidence="1" type="ORF">J7S33_19200</name>
</gene>
<sequence length="66" mass="6686">ALGTAAVTDVTGAAEVTAGVRALLPADANVDPDGLARIGAALTGNFETFLGGGRRFPLKAGNRWFE</sequence>
<evidence type="ECO:0000313" key="1">
    <source>
        <dbReference type="EMBL" id="QTR01510.1"/>
    </source>
</evidence>
<reference evidence="1" key="1">
    <citation type="submission" date="2021-04" db="EMBL/GenBank/DDBJ databases">
        <title>Saccharothrix algeriensis WGS.</title>
        <authorList>
            <person name="Stuskova K."/>
            <person name="Hakalova E."/>
            <person name="Tebbal A.B."/>
            <person name="Eichmeier A."/>
        </authorList>
    </citation>
    <scope>NUCLEOTIDE SEQUENCE</scope>
    <source>
        <strain evidence="1">NRRL B-24137</strain>
    </source>
</reference>
<organism evidence="1 2">
    <name type="scientific">Saccharothrix algeriensis</name>
    <dbReference type="NCBI Taxonomy" id="173560"/>
    <lineage>
        <taxon>Bacteria</taxon>
        <taxon>Bacillati</taxon>
        <taxon>Actinomycetota</taxon>
        <taxon>Actinomycetes</taxon>
        <taxon>Pseudonocardiales</taxon>
        <taxon>Pseudonocardiaceae</taxon>
        <taxon>Saccharothrix</taxon>
    </lineage>
</organism>
<feature type="non-terminal residue" evidence="1">
    <location>
        <position position="1"/>
    </location>
</feature>
<dbReference type="EMBL" id="CP072788">
    <property type="protein sequence ID" value="QTR01510.1"/>
    <property type="molecule type" value="Genomic_DNA"/>
</dbReference>
<dbReference type="Proteomes" id="UP000671828">
    <property type="component" value="Chromosome"/>
</dbReference>
<dbReference type="AlphaFoldDB" id="A0A8T8HTL8"/>
<name>A0A8T8HTL8_9PSEU</name>
<feature type="non-terminal residue" evidence="1">
    <location>
        <position position="66"/>
    </location>
</feature>
<protein>
    <submittedName>
        <fullName evidence="1">Uncharacterized protein</fullName>
    </submittedName>
</protein>
<evidence type="ECO:0000313" key="2">
    <source>
        <dbReference type="Proteomes" id="UP000671828"/>
    </source>
</evidence>